<evidence type="ECO:0000313" key="2">
    <source>
        <dbReference type="EMBL" id="KAK5868388.1"/>
    </source>
</evidence>
<proteinExistence type="predicted"/>
<reference evidence="2 3" key="1">
    <citation type="journal article" date="2023" name="Genes (Basel)">
        <title>Chromosome-Level Genome Assembly and Circadian Gene Repertoire of the Patagonia Blennie Eleginops maclovinus-The Closest Ancestral Proxy of Antarctic Cryonotothenioids.</title>
        <authorList>
            <person name="Cheng C.C."/>
            <person name="Rivera-Colon A.G."/>
            <person name="Minhas B.F."/>
            <person name="Wilson L."/>
            <person name="Rayamajhi N."/>
            <person name="Vargas-Chacoff L."/>
            <person name="Catchen J.M."/>
        </authorList>
    </citation>
    <scope>NUCLEOTIDE SEQUENCE [LARGE SCALE GENOMIC DNA]</scope>
    <source>
        <strain evidence="2">JMC-PN-2008</strain>
    </source>
</reference>
<evidence type="ECO:0000313" key="3">
    <source>
        <dbReference type="Proteomes" id="UP001346869"/>
    </source>
</evidence>
<feature type="compositionally biased region" description="Acidic residues" evidence="1">
    <location>
        <begin position="93"/>
        <end position="105"/>
    </location>
</feature>
<dbReference type="Proteomes" id="UP001346869">
    <property type="component" value="Unassembled WGS sequence"/>
</dbReference>
<comment type="caution">
    <text evidence="2">The sequence shown here is derived from an EMBL/GenBank/DDBJ whole genome shotgun (WGS) entry which is preliminary data.</text>
</comment>
<gene>
    <name evidence="2" type="ORF">PBY51_009412</name>
</gene>
<organism evidence="2 3">
    <name type="scientific">Eleginops maclovinus</name>
    <name type="common">Patagonian blennie</name>
    <name type="synonym">Eleginus maclovinus</name>
    <dbReference type="NCBI Taxonomy" id="56733"/>
    <lineage>
        <taxon>Eukaryota</taxon>
        <taxon>Metazoa</taxon>
        <taxon>Chordata</taxon>
        <taxon>Craniata</taxon>
        <taxon>Vertebrata</taxon>
        <taxon>Euteleostomi</taxon>
        <taxon>Actinopterygii</taxon>
        <taxon>Neopterygii</taxon>
        <taxon>Teleostei</taxon>
        <taxon>Neoteleostei</taxon>
        <taxon>Acanthomorphata</taxon>
        <taxon>Eupercaria</taxon>
        <taxon>Perciformes</taxon>
        <taxon>Notothenioidei</taxon>
        <taxon>Eleginopidae</taxon>
        <taxon>Eleginops</taxon>
    </lineage>
</organism>
<evidence type="ECO:0000256" key="1">
    <source>
        <dbReference type="SAM" id="MobiDB-lite"/>
    </source>
</evidence>
<name>A0AAN8AV17_ELEMC</name>
<feature type="region of interest" description="Disordered" evidence="1">
    <location>
        <begin position="27"/>
        <end position="153"/>
    </location>
</feature>
<sequence>MVQTDPLVHLSYDAASLLELKYPEKLEEQESSVNQGPYNPVEESLAINNPETGVSADLMLEENHQEETETCAENQKSECSENVTIEENHPEECETDEQSSSDEGTEYQSEGDYAEEEEDPEALEASAEERKTEDETSYILEKSLKANGPDRQRYKLPKIRRNYTFKQSIENMHSGKPAYSIFSAYQSAKSPMKVDTLSGDGVHELCLHARKSRKGGAGIPQGK</sequence>
<feature type="compositionally biased region" description="Basic and acidic residues" evidence="1">
    <location>
        <begin position="142"/>
        <end position="153"/>
    </location>
</feature>
<reference evidence="2 3" key="2">
    <citation type="journal article" date="2023" name="Mol. Biol. Evol.">
        <title>Genomics of Secondarily Temperate Adaptation in the Only Non-Antarctic Icefish.</title>
        <authorList>
            <person name="Rivera-Colon A.G."/>
            <person name="Rayamajhi N."/>
            <person name="Minhas B.F."/>
            <person name="Madrigal G."/>
            <person name="Bilyk K.T."/>
            <person name="Yoon V."/>
            <person name="Hune M."/>
            <person name="Gregory S."/>
            <person name="Cheng C.H.C."/>
            <person name="Catchen J.M."/>
        </authorList>
    </citation>
    <scope>NUCLEOTIDE SEQUENCE [LARGE SCALE GENOMIC DNA]</scope>
    <source>
        <strain evidence="2">JMC-PN-2008</strain>
    </source>
</reference>
<dbReference type="EMBL" id="JAUZQC010000007">
    <property type="protein sequence ID" value="KAK5868388.1"/>
    <property type="molecule type" value="Genomic_DNA"/>
</dbReference>
<accession>A0AAN8AV17</accession>
<protein>
    <submittedName>
        <fullName evidence="2">Uncharacterized protein</fullName>
    </submittedName>
</protein>
<dbReference type="AlphaFoldDB" id="A0AAN8AV17"/>
<keyword evidence="3" id="KW-1185">Reference proteome</keyword>
<feature type="compositionally biased region" description="Acidic residues" evidence="1">
    <location>
        <begin position="112"/>
        <end position="122"/>
    </location>
</feature>